<dbReference type="PANTHER" id="PTHR31807">
    <property type="entry name" value="AUGMIN FAMILY MEMBER"/>
    <property type="match status" value="1"/>
</dbReference>
<feature type="region of interest" description="Disordered" evidence="2">
    <location>
        <begin position="337"/>
        <end position="389"/>
    </location>
</feature>
<dbReference type="Pfam" id="PF04484">
    <property type="entry name" value="QWRF"/>
    <property type="match status" value="1"/>
</dbReference>
<comment type="similarity">
    <text evidence="1">Belongs to the QWRF family.</text>
</comment>
<dbReference type="GO" id="GO:0051225">
    <property type="term" value="P:spindle assembly"/>
    <property type="evidence" value="ECO:0007669"/>
    <property type="project" value="TreeGrafter"/>
</dbReference>
<feature type="compositionally biased region" description="Polar residues" evidence="2">
    <location>
        <begin position="48"/>
        <end position="59"/>
    </location>
</feature>
<name>A0AAD9WX51_9ROSI</name>
<dbReference type="InterPro" id="IPR007573">
    <property type="entry name" value="QWRF"/>
</dbReference>
<feature type="region of interest" description="Disordered" evidence="2">
    <location>
        <begin position="1"/>
        <end position="127"/>
    </location>
</feature>
<evidence type="ECO:0000256" key="2">
    <source>
        <dbReference type="SAM" id="MobiDB-lite"/>
    </source>
</evidence>
<gene>
    <name evidence="3" type="ORF">Ddye_021726</name>
</gene>
<feature type="compositionally biased region" description="Polar residues" evidence="2">
    <location>
        <begin position="27"/>
        <end position="39"/>
    </location>
</feature>
<dbReference type="EMBL" id="JANJYI010000006">
    <property type="protein sequence ID" value="KAK2646531.1"/>
    <property type="molecule type" value="Genomic_DNA"/>
</dbReference>
<dbReference type="Proteomes" id="UP001280121">
    <property type="component" value="Unassembled WGS sequence"/>
</dbReference>
<feature type="compositionally biased region" description="Polar residues" evidence="2">
    <location>
        <begin position="66"/>
        <end position="78"/>
    </location>
</feature>
<protein>
    <recommendedName>
        <fullName evidence="5">AUGMIN subunit 8</fullName>
    </recommendedName>
</protein>
<feature type="compositionally biased region" description="Low complexity" evidence="2">
    <location>
        <begin position="343"/>
        <end position="389"/>
    </location>
</feature>
<proteinExistence type="inferred from homology"/>
<feature type="compositionally biased region" description="Basic and acidic residues" evidence="2">
    <location>
        <begin position="8"/>
        <end position="20"/>
    </location>
</feature>
<evidence type="ECO:0000313" key="3">
    <source>
        <dbReference type="EMBL" id="KAK2646531.1"/>
    </source>
</evidence>
<dbReference type="PANTHER" id="PTHR31807:SF37">
    <property type="entry name" value="HAUS AUGMIN-LIKE COMPLEX SUBUNIT 8"/>
    <property type="match status" value="1"/>
</dbReference>
<evidence type="ECO:0000256" key="1">
    <source>
        <dbReference type="ARBA" id="ARBA00010016"/>
    </source>
</evidence>
<evidence type="ECO:0000313" key="4">
    <source>
        <dbReference type="Proteomes" id="UP001280121"/>
    </source>
</evidence>
<feature type="compositionally biased region" description="Polar residues" evidence="2">
    <location>
        <begin position="165"/>
        <end position="178"/>
    </location>
</feature>
<dbReference type="GO" id="GO:0008017">
    <property type="term" value="F:microtubule binding"/>
    <property type="evidence" value="ECO:0007669"/>
    <property type="project" value="TreeGrafter"/>
</dbReference>
<dbReference type="GO" id="GO:0005737">
    <property type="term" value="C:cytoplasm"/>
    <property type="evidence" value="ECO:0007669"/>
    <property type="project" value="TreeGrafter"/>
</dbReference>
<dbReference type="AlphaFoldDB" id="A0AAD9WX51"/>
<reference evidence="3" key="1">
    <citation type="journal article" date="2023" name="Plant J.">
        <title>Genome sequences and population genomics provide insights into the demographic history, inbreeding, and mutation load of two 'living fossil' tree species of Dipteronia.</title>
        <authorList>
            <person name="Feng Y."/>
            <person name="Comes H.P."/>
            <person name="Chen J."/>
            <person name="Zhu S."/>
            <person name="Lu R."/>
            <person name="Zhang X."/>
            <person name="Li P."/>
            <person name="Qiu J."/>
            <person name="Olsen K.M."/>
            <person name="Qiu Y."/>
        </authorList>
    </citation>
    <scope>NUCLEOTIDE SEQUENCE</scope>
    <source>
        <strain evidence="3">KIB01</strain>
    </source>
</reference>
<feature type="region of interest" description="Disordered" evidence="2">
    <location>
        <begin position="148"/>
        <end position="207"/>
    </location>
</feature>
<keyword evidence="4" id="KW-1185">Reference proteome</keyword>
<sequence>MDVCESEQAPHKQSSADKPRPPLVLSEKNNALNAVSSRRLQTREVSSRYKSPTPSTASVSRRCPSPTLTKTLPSNAQFGSKRALSAERKRPSTPPPPRPSTPVNESSVDMQFPSRRMSTGGRLPESLWPSTMRSLSVSFQSDTISIPVSKKEKPVPNVSFDRTLRPSSNVAHKQSETPTIFLRKPTPERKRSPLKGKSAPDQSENSKLVDGLHARLIDQHRWPSRIGGKLSSNASNKSVDLAEKVVKNSATSVPGIGLSSLRRTPISDCGLSRPLQKSTSDGAARLLYLDYIGRVGSEAKVIDDNSVCISGSLKHMPTSSSDKSTLATLAARTQSLPIPGSPLPASASRTSLLSASRGISPSRGRPSTPSSPSRGMSPSRIRSSTTTSQSTSSTSVLSFIADFKKGKKSANYIDDAHQLRLLYNRYLQWRFANARAEAVLYMQKVTAEENLYNVWNTTLNLWDSVIRKRINLQQLKLELNLNSVLIDQIAYLDVWASLEREHICSLSGVVEDLEASTLRVPLNGGAKADIESLKTAVCCAVDVMQAMGSSICSLLSRVEEMNSQVSELAVIAAQEKTMLDECEALLASTSAMQKALLSKALFKTFQHTEFLCLHVEEYSLRTHLIQLKEALEKSLCRQCWPSKQFHGLNHHLLC</sequence>
<organism evidence="3 4">
    <name type="scientific">Dipteronia dyeriana</name>
    <dbReference type="NCBI Taxonomy" id="168575"/>
    <lineage>
        <taxon>Eukaryota</taxon>
        <taxon>Viridiplantae</taxon>
        <taxon>Streptophyta</taxon>
        <taxon>Embryophyta</taxon>
        <taxon>Tracheophyta</taxon>
        <taxon>Spermatophyta</taxon>
        <taxon>Magnoliopsida</taxon>
        <taxon>eudicotyledons</taxon>
        <taxon>Gunneridae</taxon>
        <taxon>Pentapetalae</taxon>
        <taxon>rosids</taxon>
        <taxon>malvids</taxon>
        <taxon>Sapindales</taxon>
        <taxon>Sapindaceae</taxon>
        <taxon>Hippocastanoideae</taxon>
        <taxon>Acereae</taxon>
        <taxon>Dipteronia</taxon>
    </lineage>
</organism>
<dbReference type="GO" id="GO:0005880">
    <property type="term" value="C:nuclear microtubule"/>
    <property type="evidence" value="ECO:0007669"/>
    <property type="project" value="TreeGrafter"/>
</dbReference>
<evidence type="ECO:0008006" key="5">
    <source>
        <dbReference type="Google" id="ProtNLM"/>
    </source>
</evidence>
<accession>A0AAD9WX51</accession>
<comment type="caution">
    <text evidence="3">The sequence shown here is derived from an EMBL/GenBank/DDBJ whole genome shotgun (WGS) entry which is preliminary data.</text>
</comment>